<dbReference type="Gene3D" id="3.30.390.30">
    <property type="match status" value="1"/>
</dbReference>
<dbReference type="InterPro" id="IPR050446">
    <property type="entry name" value="FAD-oxidoreductase/Apoptosis"/>
</dbReference>
<evidence type="ECO:0000313" key="8">
    <source>
        <dbReference type="Proteomes" id="UP000319769"/>
    </source>
</evidence>
<keyword evidence="8" id="KW-1185">Reference proteome</keyword>
<feature type="domain" description="Reductase C-terminal" evidence="6">
    <location>
        <begin position="320"/>
        <end position="382"/>
    </location>
</feature>
<evidence type="ECO:0000259" key="6">
    <source>
        <dbReference type="Pfam" id="PF14759"/>
    </source>
</evidence>
<dbReference type="Proteomes" id="UP000319769">
    <property type="component" value="Unassembled WGS sequence"/>
</dbReference>
<evidence type="ECO:0000256" key="3">
    <source>
        <dbReference type="ARBA" id="ARBA00022827"/>
    </source>
</evidence>
<dbReference type="InterPro" id="IPR016156">
    <property type="entry name" value="FAD/NAD-linked_Rdtase_dimer_sf"/>
</dbReference>
<dbReference type="GO" id="GO:0005737">
    <property type="term" value="C:cytoplasm"/>
    <property type="evidence" value="ECO:0007669"/>
    <property type="project" value="TreeGrafter"/>
</dbReference>
<dbReference type="SUPFAM" id="SSF55424">
    <property type="entry name" value="FAD/NAD-linked reductases, dimerisation (C-terminal) domain"/>
    <property type="match status" value="1"/>
</dbReference>
<dbReference type="AlphaFoldDB" id="A0A5N0V3V5"/>
<feature type="domain" description="FAD/NAD(P)-binding" evidence="5">
    <location>
        <begin position="3"/>
        <end position="298"/>
    </location>
</feature>
<dbReference type="InterPro" id="IPR036188">
    <property type="entry name" value="FAD/NAD-bd_sf"/>
</dbReference>
<organism evidence="7 8">
    <name type="scientific">Amycolatopsis acidicola</name>
    <dbReference type="NCBI Taxonomy" id="2596893"/>
    <lineage>
        <taxon>Bacteria</taxon>
        <taxon>Bacillati</taxon>
        <taxon>Actinomycetota</taxon>
        <taxon>Actinomycetes</taxon>
        <taxon>Pseudonocardiales</taxon>
        <taxon>Pseudonocardiaceae</taxon>
        <taxon>Amycolatopsis</taxon>
    </lineage>
</organism>
<protein>
    <submittedName>
        <fullName evidence="7">Oxidoreductase</fullName>
    </submittedName>
</protein>
<keyword evidence="4" id="KW-0560">Oxidoreductase</keyword>
<dbReference type="EMBL" id="VMNW02000021">
    <property type="protein sequence ID" value="KAA9160474.1"/>
    <property type="molecule type" value="Genomic_DNA"/>
</dbReference>
<name>A0A5N0V3V5_9PSEU</name>
<dbReference type="RefSeq" id="WP_144760394.1">
    <property type="nucleotide sequence ID" value="NZ_VMNW02000021.1"/>
</dbReference>
<proteinExistence type="predicted"/>
<comment type="caution">
    <text evidence="7">The sequence shown here is derived from an EMBL/GenBank/DDBJ whole genome shotgun (WGS) entry which is preliminary data.</text>
</comment>
<sequence>MERLVVVGGGLAGHRALQSARKLGFTGELVLIGAERHKPYDRPPLSKQLLGAAGDPDRYFYDCADLADVDWQLGSPAVALDTGAQTIAVEDGRSLSYDKLVLATGRRARRWPGEVPGSGVFTIRDLDDSLALRASVNPGSRVVILGAGFIGMEVAATLTQRGVRSVSVLDVAPHPMPVLGPDAADRALRIHRRHGVDIRCGVTVSAIEGSARAETVLLADGTRLPADIVVVAIGSEPNTGWLADSGLELWRGNVRCDEYCRVAGVQNVVAAGDVAAWTHPWLDTVVSIEHWAIARDMAEIAVENILTGGAPRPMATIPTFWSDQYSVKIKSAGFLAQATSFHVVEESDDKLALTVEAFRDDQLVGAIVFNRNKTIIGYQRRLAGQFAGSR</sequence>
<dbReference type="Pfam" id="PF14759">
    <property type="entry name" value="Reductase_C"/>
    <property type="match status" value="1"/>
</dbReference>
<keyword evidence="2" id="KW-0285">Flavoprotein</keyword>
<dbReference type="PRINTS" id="PR00469">
    <property type="entry name" value="PNDRDTASEII"/>
</dbReference>
<dbReference type="PANTHER" id="PTHR43557:SF2">
    <property type="entry name" value="RIESKE DOMAIN-CONTAINING PROTEIN-RELATED"/>
    <property type="match status" value="1"/>
</dbReference>
<dbReference type="InterPro" id="IPR023753">
    <property type="entry name" value="FAD/NAD-binding_dom"/>
</dbReference>
<dbReference type="PANTHER" id="PTHR43557">
    <property type="entry name" value="APOPTOSIS-INDUCING FACTOR 1"/>
    <property type="match status" value="1"/>
</dbReference>
<comment type="cofactor">
    <cofactor evidence="1">
        <name>FAD</name>
        <dbReference type="ChEBI" id="CHEBI:57692"/>
    </cofactor>
</comment>
<keyword evidence="3" id="KW-0274">FAD</keyword>
<evidence type="ECO:0000313" key="7">
    <source>
        <dbReference type="EMBL" id="KAA9160474.1"/>
    </source>
</evidence>
<evidence type="ECO:0000256" key="4">
    <source>
        <dbReference type="ARBA" id="ARBA00023002"/>
    </source>
</evidence>
<accession>A0A5N0V3V5</accession>
<dbReference type="Pfam" id="PF07992">
    <property type="entry name" value="Pyr_redox_2"/>
    <property type="match status" value="1"/>
</dbReference>
<dbReference type="InterPro" id="IPR028202">
    <property type="entry name" value="Reductase_C"/>
</dbReference>
<dbReference type="Gene3D" id="3.50.50.60">
    <property type="entry name" value="FAD/NAD(P)-binding domain"/>
    <property type="match status" value="2"/>
</dbReference>
<dbReference type="SUPFAM" id="SSF51905">
    <property type="entry name" value="FAD/NAD(P)-binding domain"/>
    <property type="match status" value="1"/>
</dbReference>
<gene>
    <name evidence="7" type="ORF">FPZ12_016690</name>
</gene>
<dbReference type="GO" id="GO:0016651">
    <property type="term" value="F:oxidoreductase activity, acting on NAD(P)H"/>
    <property type="evidence" value="ECO:0007669"/>
    <property type="project" value="TreeGrafter"/>
</dbReference>
<evidence type="ECO:0000259" key="5">
    <source>
        <dbReference type="Pfam" id="PF07992"/>
    </source>
</evidence>
<reference evidence="7" key="1">
    <citation type="submission" date="2019-09" db="EMBL/GenBank/DDBJ databases">
        <authorList>
            <person name="Teo W.F.A."/>
            <person name="Duangmal K."/>
        </authorList>
    </citation>
    <scope>NUCLEOTIDE SEQUENCE [LARGE SCALE GENOMIC DNA]</scope>
    <source>
        <strain evidence="7">K81G1</strain>
    </source>
</reference>
<dbReference type="OrthoDB" id="4475657at2"/>
<evidence type="ECO:0000256" key="1">
    <source>
        <dbReference type="ARBA" id="ARBA00001974"/>
    </source>
</evidence>
<evidence type="ECO:0000256" key="2">
    <source>
        <dbReference type="ARBA" id="ARBA00022630"/>
    </source>
</evidence>
<dbReference type="PRINTS" id="PR00368">
    <property type="entry name" value="FADPNR"/>
</dbReference>